<dbReference type="EMBL" id="BSDI01000050">
    <property type="protein sequence ID" value="GLI01828.1"/>
    <property type="molecule type" value="Genomic_DNA"/>
</dbReference>
<gene>
    <name evidence="2" type="ORF">Pa4123_71050</name>
</gene>
<proteinExistence type="predicted"/>
<sequence>MRRILTAGSLALALLATMFAGTAVAAPPQTAPAAATRVLGAQAANIPPVYNNYLVCFNGWVYTDFTDPDGNDLQLRTFVLIYLRNGTARWIQMGNSGGAGHGVFFYLELASVGINPSDVTEYWFNAIDSPWGQWAGYVRANSSCNLI</sequence>
<feature type="signal peptide" evidence="1">
    <location>
        <begin position="1"/>
        <end position="25"/>
    </location>
</feature>
<keyword evidence="1" id="KW-0732">Signal</keyword>
<dbReference type="Proteomes" id="UP001144280">
    <property type="component" value="Unassembled WGS sequence"/>
</dbReference>
<protein>
    <recommendedName>
        <fullName evidence="4">Streptomyces killer toxin-like beta/gamma crystallin domain-containing protein</fullName>
    </recommendedName>
</protein>
<evidence type="ECO:0008006" key="4">
    <source>
        <dbReference type="Google" id="ProtNLM"/>
    </source>
</evidence>
<feature type="chain" id="PRO_5047165125" description="Streptomyces killer toxin-like beta/gamma crystallin domain-containing protein" evidence="1">
    <location>
        <begin position="26"/>
        <end position="147"/>
    </location>
</feature>
<evidence type="ECO:0000313" key="3">
    <source>
        <dbReference type="Proteomes" id="UP001144280"/>
    </source>
</evidence>
<dbReference type="RefSeq" id="WP_281903173.1">
    <property type="nucleotide sequence ID" value="NZ_BSDI01000050.1"/>
</dbReference>
<reference evidence="2" key="1">
    <citation type="submission" date="2022-12" db="EMBL/GenBank/DDBJ databases">
        <title>New Phytohabitans aurantiacus sp. RD004123 nov., an actinomycete isolated from soil.</title>
        <authorList>
            <person name="Triningsih D.W."/>
            <person name="Harunari E."/>
            <person name="Igarashi Y."/>
        </authorList>
    </citation>
    <scope>NUCLEOTIDE SEQUENCE</scope>
    <source>
        <strain evidence="2">RD004123</strain>
    </source>
</reference>
<keyword evidence="3" id="KW-1185">Reference proteome</keyword>
<organism evidence="2 3">
    <name type="scientific">Phytohabitans aurantiacus</name>
    <dbReference type="NCBI Taxonomy" id="3016789"/>
    <lineage>
        <taxon>Bacteria</taxon>
        <taxon>Bacillati</taxon>
        <taxon>Actinomycetota</taxon>
        <taxon>Actinomycetes</taxon>
        <taxon>Micromonosporales</taxon>
        <taxon>Micromonosporaceae</taxon>
    </lineage>
</organism>
<evidence type="ECO:0000256" key="1">
    <source>
        <dbReference type="SAM" id="SignalP"/>
    </source>
</evidence>
<comment type="caution">
    <text evidence="2">The sequence shown here is derived from an EMBL/GenBank/DDBJ whole genome shotgun (WGS) entry which is preliminary data.</text>
</comment>
<name>A0ABQ5R621_9ACTN</name>
<evidence type="ECO:0000313" key="2">
    <source>
        <dbReference type="EMBL" id="GLI01828.1"/>
    </source>
</evidence>
<accession>A0ABQ5R621</accession>